<dbReference type="Proteomes" id="UP001190700">
    <property type="component" value="Unassembled WGS sequence"/>
</dbReference>
<dbReference type="EMBL" id="LGRX02022915">
    <property type="protein sequence ID" value="KAK3255014.1"/>
    <property type="molecule type" value="Genomic_DNA"/>
</dbReference>
<proteinExistence type="predicted"/>
<dbReference type="SUPFAM" id="SSF110296">
    <property type="entry name" value="Oligoxyloglucan reducing end-specific cellobiohydrolase"/>
    <property type="match status" value="1"/>
</dbReference>
<sequence>EETGSGYGFAVGKDGTVCWSVDSGETWDLLRYEGFTMNEGTVLAVGDRDTLLLSNDSGTTWMSRSSGLPEPCLGCWHDWRDVHFETTSLGWVVGGFGTIIHSSDGGAVWQRQVRAAMIPAPAHRLTLSCTCAATASGFTLTAACT</sequence>
<dbReference type="PANTHER" id="PTHR47199:SF2">
    <property type="entry name" value="PHOTOSYSTEM II STABILITY_ASSEMBLY FACTOR HCF136, CHLOROPLASTIC"/>
    <property type="match status" value="1"/>
</dbReference>
<dbReference type="AlphaFoldDB" id="A0AAE0F8M4"/>
<accession>A0AAE0F8M4</accession>
<dbReference type="Gene3D" id="2.130.10.10">
    <property type="entry name" value="YVTN repeat-like/Quinoprotein amine dehydrogenase"/>
    <property type="match status" value="1"/>
</dbReference>
<evidence type="ECO:0008006" key="3">
    <source>
        <dbReference type="Google" id="ProtNLM"/>
    </source>
</evidence>
<keyword evidence="2" id="KW-1185">Reference proteome</keyword>
<reference evidence="1 2" key="1">
    <citation type="journal article" date="2015" name="Genome Biol. Evol.">
        <title>Comparative Genomics of a Bacterivorous Green Alga Reveals Evolutionary Causalities and Consequences of Phago-Mixotrophic Mode of Nutrition.</title>
        <authorList>
            <person name="Burns J.A."/>
            <person name="Paasch A."/>
            <person name="Narechania A."/>
            <person name="Kim E."/>
        </authorList>
    </citation>
    <scope>NUCLEOTIDE SEQUENCE [LARGE SCALE GENOMIC DNA]</scope>
    <source>
        <strain evidence="1 2">PLY_AMNH</strain>
    </source>
</reference>
<feature type="non-terminal residue" evidence="1">
    <location>
        <position position="1"/>
    </location>
</feature>
<organism evidence="1 2">
    <name type="scientific">Cymbomonas tetramitiformis</name>
    <dbReference type="NCBI Taxonomy" id="36881"/>
    <lineage>
        <taxon>Eukaryota</taxon>
        <taxon>Viridiplantae</taxon>
        <taxon>Chlorophyta</taxon>
        <taxon>Pyramimonadophyceae</taxon>
        <taxon>Pyramimonadales</taxon>
        <taxon>Pyramimonadaceae</taxon>
        <taxon>Cymbomonas</taxon>
    </lineage>
</organism>
<evidence type="ECO:0000313" key="2">
    <source>
        <dbReference type="Proteomes" id="UP001190700"/>
    </source>
</evidence>
<gene>
    <name evidence="1" type="ORF">CYMTET_35791</name>
</gene>
<comment type="caution">
    <text evidence="1">The sequence shown here is derived from an EMBL/GenBank/DDBJ whole genome shotgun (WGS) entry which is preliminary data.</text>
</comment>
<dbReference type="PANTHER" id="PTHR47199">
    <property type="entry name" value="PHOTOSYSTEM II STABILITY/ASSEMBLY FACTOR HCF136, CHLOROPLASTIC"/>
    <property type="match status" value="1"/>
</dbReference>
<dbReference type="InterPro" id="IPR015943">
    <property type="entry name" value="WD40/YVTN_repeat-like_dom_sf"/>
</dbReference>
<name>A0AAE0F8M4_9CHLO</name>
<evidence type="ECO:0000313" key="1">
    <source>
        <dbReference type="EMBL" id="KAK3255014.1"/>
    </source>
</evidence>
<protein>
    <recommendedName>
        <fullName evidence="3">Photosynthesis system II assembly factor Ycf48/Hcf136-like domain-containing protein</fullName>
    </recommendedName>
</protein>